<keyword evidence="3" id="KW-1185">Reference proteome</keyword>
<gene>
    <name evidence="2" type="ORF">DPMN_075622</name>
</gene>
<proteinExistence type="predicted"/>
<accession>A0A9D3YJY0</accession>
<sequence length="178" mass="19539">MVSLIVKLPFKTKREIKHVTVLDINQERTGNLVNVTAFVFGPGANTVETNWEIDGTKISSHQKNVSENETIISVIVNGTIGELQLVHRLGVSELGRENVLLKEKQGPEDATQLGAGAIVGIVLGILVVIVPVIFFIVYSQRKKQYCFRKTAQTNESQSEPLHDFVAASTENGKVLTTK</sequence>
<reference evidence="2" key="2">
    <citation type="submission" date="2020-11" db="EMBL/GenBank/DDBJ databases">
        <authorList>
            <person name="McCartney M.A."/>
            <person name="Auch B."/>
            <person name="Kono T."/>
            <person name="Mallez S."/>
            <person name="Becker A."/>
            <person name="Gohl D.M."/>
            <person name="Silverstein K.A.T."/>
            <person name="Koren S."/>
            <person name="Bechman K.B."/>
            <person name="Herman A."/>
            <person name="Abrahante J.E."/>
            <person name="Garbe J."/>
        </authorList>
    </citation>
    <scope>NUCLEOTIDE SEQUENCE</scope>
    <source>
        <strain evidence="2">Duluth1</strain>
        <tissue evidence="2">Whole animal</tissue>
    </source>
</reference>
<evidence type="ECO:0000256" key="1">
    <source>
        <dbReference type="SAM" id="Phobius"/>
    </source>
</evidence>
<evidence type="ECO:0000313" key="2">
    <source>
        <dbReference type="EMBL" id="KAH3700645.1"/>
    </source>
</evidence>
<dbReference type="AlphaFoldDB" id="A0A9D3YJY0"/>
<keyword evidence="1" id="KW-0812">Transmembrane</keyword>
<keyword evidence="1" id="KW-0472">Membrane</keyword>
<evidence type="ECO:0000313" key="3">
    <source>
        <dbReference type="Proteomes" id="UP000828390"/>
    </source>
</evidence>
<name>A0A9D3YJY0_DREPO</name>
<comment type="caution">
    <text evidence="2">The sequence shown here is derived from an EMBL/GenBank/DDBJ whole genome shotgun (WGS) entry which is preliminary data.</text>
</comment>
<dbReference type="EMBL" id="JAIWYP010000015">
    <property type="protein sequence ID" value="KAH3700645.1"/>
    <property type="molecule type" value="Genomic_DNA"/>
</dbReference>
<dbReference type="Proteomes" id="UP000828390">
    <property type="component" value="Unassembled WGS sequence"/>
</dbReference>
<organism evidence="2 3">
    <name type="scientific">Dreissena polymorpha</name>
    <name type="common">Zebra mussel</name>
    <name type="synonym">Mytilus polymorpha</name>
    <dbReference type="NCBI Taxonomy" id="45954"/>
    <lineage>
        <taxon>Eukaryota</taxon>
        <taxon>Metazoa</taxon>
        <taxon>Spiralia</taxon>
        <taxon>Lophotrochozoa</taxon>
        <taxon>Mollusca</taxon>
        <taxon>Bivalvia</taxon>
        <taxon>Autobranchia</taxon>
        <taxon>Heteroconchia</taxon>
        <taxon>Euheterodonta</taxon>
        <taxon>Imparidentia</taxon>
        <taxon>Neoheterodontei</taxon>
        <taxon>Myida</taxon>
        <taxon>Dreissenoidea</taxon>
        <taxon>Dreissenidae</taxon>
        <taxon>Dreissena</taxon>
    </lineage>
</organism>
<keyword evidence="1" id="KW-1133">Transmembrane helix</keyword>
<protein>
    <submittedName>
        <fullName evidence="2">Uncharacterized protein</fullName>
    </submittedName>
</protein>
<feature type="transmembrane region" description="Helical" evidence="1">
    <location>
        <begin position="113"/>
        <end position="138"/>
    </location>
</feature>
<reference evidence="2" key="1">
    <citation type="journal article" date="2019" name="bioRxiv">
        <title>The Genome of the Zebra Mussel, Dreissena polymorpha: A Resource for Invasive Species Research.</title>
        <authorList>
            <person name="McCartney M.A."/>
            <person name="Auch B."/>
            <person name="Kono T."/>
            <person name="Mallez S."/>
            <person name="Zhang Y."/>
            <person name="Obille A."/>
            <person name="Becker A."/>
            <person name="Abrahante J.E."/>
            <person name="Garbe J."/>
            <person name="Badalamenti J.P."/>
            <person name="Herman A."/>
            <person name="Mangelson H."/>
            <person name="Liachko I."/>
            <person name="Sullivan S."/>
            <person name="Sone E.D."/>
            <person name="Koren S."/>
            <person name="Silverstein K.A.T."/>
            <person name="Beckman K.B."/>
            <person name="Gohl D.M."/>
        </authorList>
    </citation>
    <scope>NUCLEOTIDE SEQUENCE</scope>
    <source>
        <strain evidence="2">Duluth1</strain>
        <tissue evidence="2">Whole animal</tissue>
    </source>
</reference>